<sequence>MSAGRIRLFVCDDNREFCALLEEYFATTPDIAVVGVAHNGLEAVPAIIETQPDVVILDIIMPYLDGIGVLEQLNQAKPKSWPKILMLSAFGQESFARKVMDLGAHYYIVKPFDLDLLSARVRQLAAGRVLPAPVPMRMEPRVQVRARSLDEVNHLIRDLGIPPHVKGYRYLGDAILLVLQQPDLLSAVTKGLYPAVARSNGTTASRVERAIRHAIELAWCRASDRLRNMFGHTVDRSRGKPTNSEFIALVADRLRADSKAS</sequence>
<dbReference type="InterPro" id="IPR039420">
    <property type="entry name" value="WalR-like"/>
</dbReference>
<dbReference type="EMBL" id="JAGGLG010000001">
    <property type="protein sequence ID" value="MBP2016703.1"/>
    <property type="molecule type" value="Genomic_DNA"/>
</dbReference>
<keyword evidence="9 14" id="KW-0805">Transcription regulation</keyword>
<comment type="function">
    <text evidence="13 14">May play the central regulatory role in sporulation. It may be an element of the effector pathway responsible for the activation of sporulation genes in response to nutritional stress. Spo0A may act in concert with spo0H (a sigma factor) to control the expression of some genes that are critical to the sporulation process.</text>
</comment>
<evidence type="ECO:0000256" key="3">
    <source>
        <dbReference type="ARBA" id="ARBA00022490"/>
    </source>
</evidence>
<dbReference type="Proteomes" id="UP001519289">
    <property type="component" value="Unassembled WGS sequence"/>
</dbReference>
<dbReference type="InterPro" id="IPR001789">
    <property type="entry name" value="Sig_transdc_resp-reg_receiver"/>
</dbReference>
<dbReference type="InterPro" id="IPR012052">
    <property type="entry name" value="Spore_0_A"/>
</dbReference>
<evidence type="ECO:0000256" key="12">
    <source>
        <dbReference type="ARBA" id="ARBA00023163"/>
    </source>
</evidence>
<evidence type="ECO:0000256" key="1">
    <source>
        <dbReference type="ARBA" id="ARBA00004496"/>
    </source>
</evidence>
<evidence type="ECO:0000256" key="11">
    <source>
        <dbReference type="ARBA" id="ARBA00023159"/>
    </source>
</evidence>
<dbReference type="PANTHER" id="PTHR48111">
    <property type="entry name" value="REGULATOR OF RPOS"/>
    <property type="match status" value="1"/>
</dbReference>
<evidence type="ECO:0000256" key="5">
    <source>
        <dbReference type="ARBA" id="ARBA00022553"/>
    </source>
</evidence>
<dbReference type="SUPFAM" id="SSF46894">
    <property type="entry name" value="C-terminal effector domain of the bipartite response regulators"/>
    <property type="match status" value="1"/>
</dbReference>
<keyword evidence="12 14" id="KW-0804">Transcription</keyword>
<dbReference type="SUPFAM" id="SSF52172">
    <property type="entry name" value="CheY-like"/>
    <property type="match status" value="1"/>
</dbReference>
<comment type="caution">
    <text evidence="17">The sequence shown here is derived from an EMBL/GenBank/DDBJ whole genome shotgun (WGS) entry which is preliminary data.</text>
</comment>
<keyword evidence="4 14" id="KW-0678">Repressor</keyword>
<evidence type="ECO:0000256" key="14">
    <source>
        <dbReference type="PIRNR" id="PIRNR002937"/>
    </source>
</evidence>
<keyword evidence="7 14" id="KW-0749">Sporulation</keyword>
<keyword evidence="18" id="KW-1185">Reference proteome</keyword>
<keyword evidence="10 14" id="KW-0238">DNA-binding</keyword>
<evidence type="ECO:0000256" key="10">
    <source>
        <dbReference type="ARBA" id="ARBA00023125"/>
    </source>
</evidence>
<dbReference type="Gene3D" id="1.10.10.10">
    <property type="entry name" value="Winged helix-like DNA-binding domain superfamily/Winged helix DNA-binding domain"/>
    <property type="match status" value="1"/>
</dbReference>
<evidence type="ECO:0000256" key="15">
    <source>
        <dbReference type="PROSITE-ProRule" id="PRU00169"/>
    </source>
</evidence>
<keyword evidence="3 14" id="KW-0963">Cytoplasm</keyword>
<keyword evidence="6 14" id="KW-0106">Calcium</keyword>
<comment type="cofactor">
    <cofactor evidence="14">
        <name>Ca(2+)</name>
        <dbReference type="ChEBI" id="CHEBI:29108"/>
    </cofactor>
    <text evidence="14">Binds 1 Ca(2+) ion per subunit.</text>
</comment>
<accession>A0ABS4JMD6</accession>
<comment type="subcellular location">
    <subcellularLocation>
        <location evidence="1 14">Cytoplasm</location>
    </subcellularLocation>
</comment>
<dbReference type="PIRSF" id="PIRSF002937">
    <property type="entry name" value="Res_reg_Spo0A"/>
    <property type="match status" value="1"/>
</dbReference>
<organism evidence="17 18">
    <name type="scientific">Symbiobacterium terraclitae</name>
    <dbReference type="NCBI Taxonomy" id="557451"/>
    <lineage>
        <taxon>Bacteria</taxon>
        <taxon>Bacillati</taxon>
        <taxon>Bacillota</taxon>
        <taxon>Clostridia</taxon>
        <taxon>Eubacteriales</taxon>
        <taxon>Symbiobacteriaceae</taxon>
        <taxon>Symbiobacterium</taxon>
    </lineage>
</organism>
<feature type="domain" description="Response regulatory" evidence="16">
    <location>
        <begin position="7"/>
        <end position="125"/>
    </location>
</feature>
<reference evidence="17 18" key="1">
    <citation type="submission" date="2021-03" db="EMBL/GenBank/DDBJ databases">
        <title>Genomic Encyclopedia of Type Strains, Phase IV (KMG-IV): sequencing the most valuable type-strain genomes for metagenomic binning, comparative biology and taxonomic classification.</title>
        <authorList>
            <person name="Goeker M."/>
        </authorList>
    </citation>
    <scope>NUCLEOTIDE SEQUENCE [LARGE SCALE GENOMIC DNA]</scope>
    <source>
        <strain evidence="17 18">DSM 27138</strain>
    </source>
</reference>
<gene>
    <name evidence="17" type="ORF">J2Z79_000076</name>
</gene>
<dbReference type="SMART" id="SM00448">
    <property type="entry name" value="REC"/>
    <property type="match status" value="1"/>
</dbReference>
<evidence type="ECO:0000259" key="16">
    <source>
        <dbReference type="PROSITE" id="PS50110"/>
    </source>
</evidence>
<protein>
    <recommendedName>
        <fullName evidence="2 14">Stage 0 sporulation protein A homolog</fullName>
    </recommendedName>
</protein>
<dbReference type="RefSeq" id="WP_209464866.1">
    <property type="nucleotide sequence ID" value="NZ_JAGGLG010000001.1"/>
</dbReference>
<dbReference type="InterPro" id="IPR011006">
    <property type="entry name" value="CheY-like_superfamily"/>
</dbReference>
<dbReference type="Gene3D" id="3.40.50.2300">
    <property type="match status" value="1"/>
</dbReference>
<evidence type="ECO:0000256" key="7">
    <source>
        <dbReference type="ARBA" id="ARBA00022969"/>
    </source>
</evidence>
<evidence type="ECO:0000256" key="4">
    <source>
        <dbReference type="ARBA" id="ARBA00022491"/>
    </source>
</evidence>
<dbReference type="InterPro" id="IPR016032">
    <property type="entry name" value="Sig_transdc_resp-reg_C-effctor"/>
</dbReference>
<keyword evidence="5 15" id="KW-0597">Phosphoprotein</keyword>
<dbReference type="PROSITE" id="PS50110">
    <property type="entry name" value="RESPONSE_REGULATORY"/>
    <property type="match status" value="1"/>
</dbReference>
<evidence type="ECO:0000256" key="6">
    <source>
        <dbReference type="ARBA" id="ARBA00022837"/>
    </source>
</evidence>
<dbReference type="PANTHER" id="PTHR48111:SF1">
    <property type="entry name" value="TWO-COMPONENT RESPONSE REGULATOR ORR33"/>
    <property type="match status" value="1"/>
</dbReference>
<keyword evidence="8 14" id="KW-0902">Two-component regulatory system</keyword>
<proteinExistence type="predicted"/>
<dbReference type="InterPro" id="IPR014879">
    <property type="entry name" value="Spo0A_C"/>
</dbReference>
<evidence type="ECO:0000313" key="18">
    <source>
        <dbReference type="Proteomes" id="UP001519289"/>
    </source>
</evidence>
<dbReference type="InterPro" id="IPR036388">
    <property type="entry name" value="WH-like_DNA-bd_sf"/>
</dbReference>
<keyword evidence="11 14" id="KW-0010">Activator</keyword>
<evidence type="ECO:0000256" key="9">
    <source>
        <dbReference type="ARBA" id="ARBA00023015"/>
    </source>
</evidence>
<evidence type="ECO:0000313" key="17">
    <source>
        <dbReference type="EMBL" id="MBP2016703.1"/>
    </source>
</evidence>
<feature type="modified residue" description="4-aspartylphosphate" evidence="15">
    <location>
        <position position="58"/>
    </location>
</feature>
<dbReference type="Pfam" id="PF00072">
    <property type="entry name" value="Response_reg"/>
    <property type="match status" value="1"/>
</dbReference>
<dbReference type="CDD" id="cd17561">
    <property type="entry name" value="REC_Spo0A"/>
    <property type="match status" value="1"/>
</dbReference>
<evidence type="ECO:0000256" key="8">
    <source>
        <dbReference type="ARBA" id="ARBA00023012"/>
    </source>
</evidence>
<evidence type="ECO:0000256" key="2">
    <source>
        <dbReference type="ARBA" id="ARBA00018672"/>
    </source>
</evidence>
<evidence type="ECO:0000256" key="13">
    <source>
        <dbReference type="ARBA" id="ARBA00024867"/>
    </source>
</evidence>
<dbReference type="NCBIfam" id="TIGR02875">
    <property type="entry name" value="spore_0_A"/>
    <property type="match status" value="1"/>
</dbReference>
<keyword evidence="14" id="KW-0479">Metal-binding</keyword>
<dbReference type="Pfam" id="PF08769">
    <property type="entry name" value="Spo0A_C"/>
    <property type="match status" value="1"/>
</dbReference>
<name>A0ABS4JMD6_9FIRM</name>